<feature type="transmembrane region" description="Helical" evidence="1">
    <location>
        <begin position="50"/>
        <end position="75"/>
    </location>
</feature>
<proteinExistence type="predicted"/>
<evidence type="ECO:0000313" key="3">
    <source>
        <dbReference type="Proteomes" id="UP001500889"/>
    </source>
</evidence>
<reference evidence="2 3" key="1">
    <citation type="submission" date="2024-02" db="EMBL/GenBank/DDBJ databases">
        <title>A chromosome-level genome assembly of Drosophila madeirensis, a fruit fly species endemic to Madeira island.</title>
        <authorList>
            <person name="Tomihara K."/>
            <person name="Llopart A."/>
            <person name="Yamamoto D."/>
        </authorList>
    </citation>
    <scope>NUCLEOTIDE SEQUENCE [LARGE SCALE GENOMIC DNA]</scope>
    <source>
        <strain evidence="2 3">RF1</strain>
    </source>
</reference>
<name>A0AAU9F6P4_DROMD</name>
<keyword evidence="3" id="KW-1185">Reference proteome</keyword>
<gene>
    <name evidence="2" type="ORF">DMAD_07980</name>
</gene>
<protein>
    <submittedName>
        <fullName evidence="2">Uncharacterized protein</fullName>
    </submittedName>
</protein>
<evidence type="ECO:0000313" key="2">
    <source>
        <dbReference type="EMBL" id="BFF89172.1"/>
    </source>
</evidence>
<accession>A0AAU9F6P4</accession>
<dbReference type="AlphaFoldDB" id="A0AAU9F6P4"/>
<organism evidence="2 3">
    <name type="scientific">Drosophila madeirensis</name>
    <name type="common">Fruit fly</name>
    <dbReference type="NCBI Taxonomy" id="30013"/>
    <lineage>
        <taxon>Eukaryota</taxon>
        <taxon>Metazoa</taxon>
        <taxon>Ecdysozoa</taxon>
        <taxon>Arthropoda</taxon>
        <taxon>Hexapoda</taxon>
        <taxon>Insecta</taxon>
        <taxon>Pterygota</taxon>
        <taxon>Neoptera</taxon>
        <taxon>Endopterygota</taxon>
        <taxon>Diptera</taxon>
        <taxon>Brachycera</taxon>
        <taxon>Muscomorpha</taxon>
        <taxon>Ephydroidea</taxon>
        <taxon>Drosophilidae</taxon>
        <taxon>Drosophila</taxon>
        <taxon>Sophophora</taxon>
    </lineage>
</organism>
<keyword evidence="1" id="KW-0812">Transmembrane</keyword>
<feature type="transmembrane region" description="Helical" evidence="1">
    <location>
        <begin position="87"/>
        <end position="112"/>
    </location>
</feature>
<dbReference type="Proteomes" id="UP001500889">
    <property type="component" value="Chromosome O"/>
</dbReference>
<feature type="transmembrane region" description="Helical" evidence="1">
    <location>
        <begin position="12"/>
        <end position="30"/>
    </location>
</feature>
<keyword evidence="1" id="KW-1133">Transmembrane helix</keyword>
<sequence>MCPKSDKAVSVFFGGWNLVLGPTCLLISTICISKRKSTKGLSIYDPDYAWFLYCCVLFVTTILHTLSGILILFGISRMNSKMLLVGLILSIFMPFALLFTIVIPVLQFFCLIRGIRYYRSKWESSEI</sequence>
<dbReference type="EMBL" id="AP029263">
    <property type="protein sequence ID" value="BFF89172.1"/>
    <property type="molecule type" value="Genomic_DNA"/>
</dbReference>
<evidence type="ECO:0000256" key="1">
    <source>
        <dbReference type="SAM" id="Phobius"/>
    </source>
</evidence>
<keyword evidence="1" id="KW-0472">Membrane</keyword>